<dbReference type="Proteomes" id="UP000242662">
    <property type="component" value="Unassembled WGS sequence"/>
</dbReference>
<dbReference type="RefSeq" id="WP_281241387.1">
    <property type="nucleotide sequence ID" value="NZ_FMYM01000001.1"/>
</dbReference>
<accession>A0A1G6GHU7</accession>
<evidence type="ECO:0000313" key="1">
    <source>
        <dbReference type="EMBL" id="SDB81567.1"/>
    </source>
</evidence>
<organism evidence="1 2">
    <name type="scientific">Shouchella lonarensis</name>
    <dbReference type="NCBI Taxonomy" id="1464122"/>
    <lineage>
        <taxon>Bacteria</taxon>
        <taxon>Bacillati</taxon>
        <taxon>Bacillota</taxon>
        <taxon>Bacilli</taxon>
        <taxon>Bacillales</taxon>
        <taxon>Bacillaceae</taxon>
        <taxon>Shouchella</taxon>
    </lineage>
</organism>
<name>A0A1G6GHU7_9BACI</name>
<keyword evidence="2" id="KW-1185">Reference proteome</keyword>
<protein>
    <submittedName>
        <fullName evidence="1">Uncharacterized protein</fullName>
    </submittedName>
</protein>
<sequence>MLKSKEVVGKKIELYFPVFYSTMTTAVNRGERSYEPNENECHN</sequence>
<gene>
    <name evidence="1" type="ORF">SAMN05421737_10184</name>
</gene>
<dbReference type="AlphaFoldDB" id="A0A1G6GHU7"/>
<dbReference type="EMBL" id="FMYM01000001">
    <property type="protein sequence ID" value="SDB81567.1"/>
    <property type="molecule type" value="Genomic_DNA"/>
</dbReference>
<reference evidence="2" key="1">
    <citation type="submission" date="2016-09" db="EMBL/GenBank/DDBJ databases">
        <authorList>
            <person name="Varghese N."/>
            <person name="Submissions S."/>
        </authorList>
    </citation>
    <scope>NUCLEOTIDE SEQUENCE [LARGE SCALE GENOMIC DNA]</scope>
    <source>
        <strain evidence="2">25nlg</strain>
    </source>
</reference>
<proteinExistence type="predicted"/>
<evidence type="ECO:0000313" key="2">
    <source>
        <dbReference type="Proteomes" id="UP000242662"/>
    </source>
</evidence>